<sequence length="104" mass="10783">MSDSLNLKYNAEVEIPGGVAAVNNDTNDGSPSLVTMKNLSNSNNARVSVTLGNDAKVYTISPKETVTYPENGVPANFEGLVLSVSNNSQPGTNAVLNTLLTANG</sequence>
<reference evidence="1 2" key="1">
    <citation type="submission" date="2022-11" db="EMBL/GenBank/DDBJ databases">
        <title>Spartinivicinus poritis sp. nov., isolated from scleractinian coral Porites lutea.</title>
        <authorList>
            <person name="Zhang G."/>
            <person name="Cai L."/>
            <person name="Wei Q."/>
        </authorList>
    </citation>
    <scope>NUCLEOTIDE SEQUENCE [LARGE SCALE GENOMIC DNA]</scope>
    <source>
        <strain evidence="1 2">A2-2</strain>
    </source>
</reference>
<keyword evidence="2" id="KW-1185">Reference proteome</keyword>
<dbReference type="Proteomes" id="UP001528823">
    <property type="component" value="Unassembled WGS sequence"/>
</dbReference>
<organism evidence="1 2">
    <name type="scientific">Spartinivicinus poritis</name>
    <dbReference type="NCBI Taxonomy" id="2994640"/>
    <lineage>
        <taxon>Bacteria</taxon>
        <taxon>Pseudomonadati</taxon>
        <taxon>Pseudomonadota</taxon>
        <taxon>Gammaproteobacteria</taxon>
        <taxon>Oceanospirillales</taxon>
        <taxon>Zooshikellaceae</taxon>
        <taxon>Spartinivicinus</taxon>
    </lineage>
</organism>
<evidence type="ECO:0000313" key="2">
    <source>
        <dbReference type="Proteomes" id="UP001528823"/>
    </source>
</evidence>
<name>A0ABT5UH33_9GAMM</name>
<dbReference type="EMBL" id="JAPMOU010000077">
    <property type="protein sequence ID" value="MDE1465680.1"/>
    <property type="molecule type" value="Genomic_DNA"/>
</dbReference>
<protein>
    <submittedName>
        <fullName evidence="1">Uncharacterized protein</fullName>
    </submittedName>
</protein>
<evidence type="ECO:0000313" key="1">
    <source>
        <dbReference type="EMBL" id="MDE1465680.1"/>
    </source>
</evidence>
<comment type="caution">
    <text evidence="1">The sequence shown here is derived from an EMBL/GenBank/DDBJ whole genome shotgun (WGS) entry which is preliminary data.</text>
</comment>
<accession>A0ABT5UH33</accession>
<dbReference type="RefSeq" id="WP_274691984.1">
    <property type="nucleotide sequence ID" value="NZ_JAPMOU010000077.1"/>
</dbReference>
<proteinExistence type="predicted"/>
<gene>
    <name evidence="1" type="ORF">ORQ98_27325</name>
</gene>